<evidence type="ECO:0000256" key="1">
    <source>
        <dbReference type="ARBA" id="ARBA00001946"/>
    </source>
</evidence>
<dbReference type="Pfam" id="PF13378">
    <property type="entry name" value="MR_MLE_C"/>
    <property type="match status" value="1"/>
</dbReference>
<dbReference type="PANTHER" id="PTHR13794">
    <property type="entry name" value="ENOLASE SUPERFAMILY, MANDELATE RACEMASE"/>
    <property type="match status" value="1"/>
</dbReference>
<keyword evidence="6" id="KW-1185">Reference proteome</keyword>
<dbReference type="GO" id="GO:0016836">
    <property type="term" value="F:hydro-lyase activity"/>
    <property type="evidence" value="ECO:0007669"/>
    <property type="project" value="TreeGrafter"/>
</dbReference>
<dbReference type="CDD" id="cd03316">
    <property type="entry name" value="MR_like"/>
    <property type="match status" value="1"/>
</dbReference>
<dbReference type="SMART" id="SM00922">
    <property type="entry name" value="MR_MLE"/>
    <property type="match status" value="1"/>
</dbReference>
<comment type="cofactor">
    <cofactor evidence="1">
        <name>Mg(2+)</name>
        <dbReference type="ChEBI" id="CHEBI:18420"/>
    </cofactor>
</comment>
<evidence type="ECO:0000259" key="4">
    <source>
        <dbReference type="SMART" id="SM00922"/>
    </source>
</evidence>
<accession>A0AAW9RU13</accession>
<name>A0AAW9RU13_9HYPH</name>
<dbReference type="InterPro" id="IPR046945">
    <property type="entry name" value="RHMD-like"/>
</dbReference>
<dbReference type="SUPFAM" id="SSF54826">
    <property type="entry name" value="Enolase N-terminal domain-like"/>
    <property type="match status" value="1"/>
</dbReference>
<dbReference type="Proteomes" id="UP001378188">
    <property type="component" value="Unassembled WGS sequence"/>
</dbReference>
<dbReference type="SFLD" id="SFLDG00179">
    <property type="entry name" value="mandelate_racemase"/>
    <property type="match status" value="1"/>
</dbReference>
<reference evidence="5 6" key="1">
    <citation type="submission" date="2024-02" db="EMBL/GenBank/DDBJ databases">
        <title>Genome analysis and characterization of Microbaculum marinisediminis sp. nov., isolated from marine sediment.</title>
        <authorList>
            <person name="Du Z.-J."/>
            <person name="Ye Y.-Q."/>
            <person name="Zhang Z.-R."/>
            <person name="Yuan S.-M."/>
            <person name="Zhang X.-Y."/>
        </authorList>
    </citation>
    <scope>NUCLEOTIDE SEQUENCE [LARGE SCALE GENOMIC DNA]</scope>
    <source>
        <strain evidence="5 6">SDUM1044001</strain>
    </source>
</reference>
<dbReference type="Gene3D" id="3.20.20.120">
    <property type="entry name" value="Enolase-like C-terminal domain"/>
    <property type="match status" value="1"/>
</dbReference>
<organism evidence="5 6">
    <name type="scientific">Microbaculum marinum</name>
    <dbReference type="NCBI Taxonomy" id="1764581"/>
    <lineage>
        <taxon>Bacteria</taxon>
        <taxon>Pseudomonadati</taxon>
        <taxon>Pseudomonadota</taxon>
        <taxon>Alphaproteobacteria</taxon>
        <taxon>Hyphomicrobiales</taxon>
        <taxon>Tepidamorphaceae</taxon>
        <taxon>Microbaculum</taxon>
    </lineage>
</organism>
<dbReference type="Pfam" id="PF02746">
    <property type="entry name" value="MR_MLE_N"/>
    <property type="match status" value="1"/>
</dbReference>
<sequence>MRITDVLAHPMEAERERPAWTAHESFHLDRLILVEVRTDEGIVGTGEIAIGPQASVCEMVDLIATVIKGQDPLGHAALWQRMLSVTNPRPGGIGGWDGLPPPLPRHLRQFYMAAMAGIDIAIWDIKGKAAGLPVFRLLGGTRTEVFTYGVGGFYVEGGPLLAVADEFAGYVENGFRAVKLKAGALSLDDEIARVRAVREAIGPDVLFMLDVNAPFDLEAAIAYSHAVEPFDIFWFEEPLHWYLQPADFVNLAKATNIPLAHGEREMHRLTTRDFIDSGAIRYIMYDSTRYGGFTEALRVSHYAEQKGVSNSPHSAPHIHAHLVSAFAESSFAAECVGDKRLHPIHERIYGGGARYRDGHVHLTEAPGFGLDIDWDAVRALRSQ</sequence>
<dbReference type="InterPro" id="IPR029065">
    <property type="entry name" value="Enolase_C-like"/>
</dbReference>
<feature type="domain" description="Mandelate racemase/muconate lactonizing enzyme C-terminal" evidence="4">
    <location>
        <begin position="160"/>
        <end position="258"/>
    </location>
</feature>
<dbReference type="SFLD" id="SFLDS00001">
    <property type="entry name" value="Enolase"/>
    <property type="match status" value="1"/>
</dbReference>
<dbReference type="PANTHER" id="PTHR13794:SF58">
    <property type="entry name" value="MITOCHONDRIAL ENOLASE SUPERFAMILY MEMBER 1"/>
    <property type="match status" value="1"/>
</dbReference>
<dbReference type="GO" id="GO:0000287">
    <property type="term" value="F:magnesium ion binding"/>
    <property type="evidence" value="ECO:0007669"/>
    <property type="project" value="TreeGrafter"/>
</dbReference>
<evidence type="ECO:0000256" key="2">
    <source>
        <dbReference type="ARBA" id="ARBA00022723"/>
    </source>
</evidence>
<dbReference type="AlphaFoldDB" id="A0AAW9RU13"/>
<dbReference type="InterPro" id="IPR029017">
    <property type="entry name" value="Enolase-like_N"/>
</dbReference>
<dbReference type="EMBL" id="JAZHOF010000003">
    <property type="protein sequence ID" value="MEJ8571548.1"/>
    <property type="molecule type" value="Genomic_DNA"/>
</dbReference>
<proteinExistence type="predicted"/>
<protein>
    <submittedName>
        <fullName evidence="5">Mandelate racemase/muconate lactonizing enzyme family protein</fullName>
    </submittedName>
</protein>
<dbReference type="InterPro" id="IPR013342">
    <property type="entry name" value="Mandelate_racemase_C"/>
</dbReference>
<evidence type="ECO:0000313" key="6">
    <source>
        <dbReference type="Proteomes" id="UP001378188"/>
    </source>
</evidence>
<dbReference type="Gene3D" id="3.30.390.10">
    <property type="entry name" value="Enolase-like, N-terminal domain"/>
    <property type="match status" value="1"/>
</dbReference>
<keyword evidence="2" id="KW-0479">Metal-binding</keyword>
<evidence type="ECO:0000313" key="5">
    <source>
        <dbReference type="EMBL" id="MEJ8571548.1"/>
    </source>
</evidence>
<dbReference type="InterPro" id="IPR036849">
    <property type="entry name" value="Enolase-like_C_sf"/>
</dbReference>
<dbReference type="SUPFAM" id="SSF51604">
    <property type="entry name" value="Enolase C-terminal domain-like"/>
    <property type="match status" value="1"/>
</dbReference>
<dbReference type="InterPro" id="IPR013341">
    <property type="entry name" value="Mandelate_racemase_N_dom"/>
</dbReference>
<comment type="caution">
    <text evidence="5">The sequence shown here is derived from an EMBL/GenBank/DDBJ whole genome shotgun (WGS) entry which is preliminary data.</text>
</comment>
<gene>
    <name evidence="5" type="ORF">V3328_08695</name>
</gene>
<dbReference type="GO" id="GO:0016052">
    <property type="term" value="P:carbohydrate catabolic process"/>
    <property type="evidence" value="ECO:0007669"/>
    <property type="project" value="TreeGrafter"/>
</dbReference>
<dbReference type="RefSeq" id="WP_340329247.1">
    <property type="nucleotide sequence ID" value="NZ_JAZHOF010000003.1"/>
</dbReference>
<keyword evidence="3" id="KW-0460">Magnesium</keyword>
<evidence type="ECO:0000256" key="3">
    <source>
        <dbReference type="ARBA" id="ARBA00022842"/>
    </source>
</evidence>